<dbReference type="PANTHER" id="PTHR42754">
    <property type="entry name" value="ENDOGLUCANASE"/>
    <property type="match status" value="1"/>
</dbReference>
<name>A0ABD5P6Q2_9EURY</name>
<dbReference type="PANTHER" id="PTHR42754:SF1">
    <property type="entry name" value="LIPOPROTEIN"/>
    <property type="match status" value="1"/>
</dbReference>
<comment type="caution">
    <text evidence="1">The sequence shown here is derived from an EMBL/GenBank/DDBJ whole genome shotgun (WGS) entry which is preliminary data.</text>
</comment>
<organism evidence="1 2">
    <name type="scientific">Halobium salinum</name>
    <dbReference type="NCBI Taxonomy" id="1364940"/>
    <lineage>
        <taxon>Archaea</taxon>
        <taxon>Methanobacteriati</taxon>
        <taxon>Methanobacteriota</taxon>
        <taxon>Stenosarchaea group</taxon>
        <taxon>Halobacteria</taxon>
        <taxon>Halobacteriales</taxon>
        <taxon>Haloferacaceae</taxon>
        <taxon>Halobium</taxon>
    </lineage>
</organism>
<dbReference type="Proteomes" id="UP001595921">
    <property type="component" value="Unassembled WGS sequence"/>
</dbReference>
<proteinExistence type="predicted"/>
<gene>
    <name evidence="1" type="ORF">ACFO0N_01065</name>
</gene>
<evidence type="ECO:0000313" key="2">
    <source>
        <dbReference type="Proteomes" id="UP001595921"/>
    </source>
</evidence>
<dbReference type="InterPro" id="IPR011047">
    <property type="entry name" value="Quinoprotein_ADH-like_sf"/>
</dbReference>
<accession>A0ABD5P6Q2</accession>
<evidence type="ECO:0008006" key="3">
    <source>
        <dbReference type="Google" id="ProtNLM"/>
    </source>
</evidence>
<keyword evidence="2" id="KW-1185">Reference proteome</keyword>
<dbReference type="AlphaFoldDB" id="A0ABD5P6Q2"/>
<protein>
    <recommendedName>
        <fullName evidence="3">PQQ-like domain-containing protein</fullName>
    </recommendedName>
</protein>
<evidence type="ECO:0000313" key="1">
    <source>
        <dbReference type="EMBL" id="MFC4356535.1"/>
    </source>
</evidence>
<dbReference type="EMBL" id="JBHSDS010000002">
    <property type="protein sequence ID" value="MFC4356535.1"/>
    <property type="molecule type" value="Genomic_DNA"/>
</dbReference>
<dbReference type="RefSeq" id="WP_267624972.1">
    <property type="nucleotide sequence ID" value="NZ_JAODIW010000010.1"/>
</dbReference>
<reference evidence="1 2" key="1">
    <citation type="journal article" date="2019" name="Int. J. Syst. Evol. Microbiol.">
        <title>The Global Catalogue of Microorganisms (GCM) 10K type strain sequencing project: providing services to taxonomists for standard genome sequencing and annotation.</title>
        <authorList>
            <consortium name="The Broad Institute Genomics Platform"/>
            <consortium name="The Broad Institute Genome Sequencing Center for Infectious Disease"/>
            <person name="Wu L."/>
            <person name="Ma J."/>
        </authorList>
    </citation>
    <scope>NUCLEOTIDE SEQUENCE [LARGE SCALE GENOMIC DNA]</scope>
    <source>
        <strain evidence="1 2">CGMCC 1.12553</strain>
    </source>
</reference>
<dbReference type="SUPFAM" id="SSF50998">
    <property type="entry name" value="Quinoprotein alcohol dehydrogenase-like"/>
    <property type="match status" value="1"/>
</dbReference>
<sequence>MKLGTLVSTADDGLFAAGERMDGTDGSLSAFLVRTDRAGEDLWRRTVEGSAAVAALDPVDGGFLVLLGYPAPRLLRLDGDGRTLWTRDIEMPDGVGFEPVALVAREVGGYAIAGVSVEGIRVGPDAFAERRSPVVMAVDSDGHERWRRTFPAPDIIVSSDGKGNVEWGPGSDIATGIAATGGGYLLVSNPEGEPPVVRALGARVEERWRRSYGNVYGGYLRSITPTPEGFVLTGRILDPEADSEVPWLLAIDDAGEPLWSYGYLFSDGPDAAAADFAALEVDSDGSLVVAGTYHPDGHWSDRSRPMLARIGRDGSQVQWVRQYGDRGGIGEAVARTSDGSMVLAGERNGSWTEGLLIHAGRPTASNLGSVLPVRIEPEPASERFIQDRSGPSSHR</sequence>